<proteinExistence type="predicted"/>
<evidence type="ECO:0000313" key="1">
    <source>
        <dbReference type="EMBL" id="AFH48950.1"/>
    </source>
</evidence>
<protein>
    <submittedName>
        <fullName evidence="1">Uncharacterized protein</fullName>
    </submittedName>
</protein>
<keyword evidence="2" id="KW-1185">Reference proteome</keyword>
<reference evidence="1 2" key="1">
    <citation type="journal article" date="2012" name="Front. Microbiol.">
        <title>Complete genome of Ignavibacterium album, a metabolically versatile, flagellated, facultative anaerobe from the phylum Chlorobi.</title>
        <authorList>
            <person name="Liu Z."/>
            <person name="Frigaard N.-U."/>
            <person name="Vogl K."/>
            <person name="Iino T."/>
            <person name="Ohkuma M."/>
            <person name="Overmann J."/>
            <person name="Bryant D.A."/>
        </authorList>
    </citation>
    <scope>NUCLEOTIDE SEQUENCE [LARGE SCALE GENOMIC DNA]</scope>
    <source>
        <strain evidence="2">DSM 19864 / JCM 16511 / NBRC 101810 / Mat9-16</strain>
    </source>
</reference>
<dbReference type="KEGG" id="ial:IALB_1239"/>
<accession>I0AIZ3</accession>
<dbReference type="EMBL" id="CP003418">
    <property type="protein sequence ID" value="AFH48950.1"/>
    <property type="molecule type" value="Genomic_DNA"/>
</dbReference>
<sequence>MQLFYFKIQQGSILFIYRENISPEYKPILKRIIRQGEQLIDNHYLQTGEIKFYDVITRENERDTELLLGYVEVNDFAIIEHREHNPLYLTKGYYEIRKQRTYNPIEERRYRYEPIYGS</sequence>
<organism evidence="1 2">
    <name type="scientific">Ignavibacterium album (strain DSM 19864 / JCM 16511 / NBRC 101810 / Mat9-16)</name>
    <dbReference type="NCBI Taxonomy" id="945713"/>
    <lineage>
        <taxon>Bacteria</taxon>
        <taxon>Pseudomonadati</taxon>
        <taxon>Ignavibacteriota</taxon>
        <taxon>Ignavibacteria</taxon>
        <taxon>Ignavibacteriales</taxon>
        <taxon>Ignavibacteriaceae</taxon>
        <taxon>Ignavibacterium</taxon>
    </lineage>
</organism>
<evidence type="ECO:0000313" key="2">
    <source>
        <dbReference type="Proteomes" id="UP000007394"/>
    </source>
</evidence>
<gene>
    <name evidence="1" type="ordered locus">IALB_1239</name>
</gene>
<dbReference type="RefSeq" id="WP_014560105.1">
    <property type="nucleotide sequence ID" value="NC_017464.1"/>
</dbReference>
<dbReference type="HOGENOM" id="CLU_2069920_0_0_10"/>
<dbReference type="AlphaFoldDB" id="I0AIZ3"/>
<name>I0AIZ3_IGNAJ</name>
<dbReference type="OrthoDB" id="489312at2"/>
<dbReference type="Proteomes" id="UP000007394">
    <property type="component" value="Chromosome"/>
</dbReference>